<sequence length="78" mass="8625">MSLHYDTTTARKDVIRPNAGGFSLALRQMFAPLVHQISARHHARKIADARRATQREISGLPASLQQDLAFSDGTIIAR</sequence>
<dbReference type="STRING" id="1612624.ADU59_19520"/>
<accession>A0A1C7P2H1</accession>
<evidence type="ECO:0008006" key="3">
    <source>
        <dbReference type="Google" id="ProtNLM"/>
    </source>
</evidence>
<dbReference type="EMBL" id="LGLV01000012">
    <property type="protein sequence ID" value="OBZ93884.1"/>
    <property type="molecule type" value="Genomic_DNA"/>
</dbReference>
<dbReference type="OrthoDB" id="8384007at2"/>
<dbReference type="Proteomes" id="UP000093111">
    <property type="component" value="Unassembled WGS sequence"/>
</dbReference>
<dbReference type="RefSeq" id="WP_068955817.1">
    <property type="nucleotide sequence ID" value="NZ_LGLV01000012.1"/>
</dbReference>
<protein>
    <recommendedName>
        <fullName evidence="3">DUF1127 domain-containing protein</fullName>
    </recommendedName>
</protein>
<comment type="caution">
    <text evidence="1">The sequence shown here is derived from an EMBL/GenBank/DDBJ whole genome shotgun (WGS) entry which is preliminary data.</text>
</comment>
<keyword evidence="2" id="KW-1185">Reference proteome</keyword>
<dbReference type="PATRIC" id="fig|1612624.7.peg.5875"/>
<proteinExistence type="predicted"/>
<name>A0A1C7P2H1_9HYPH</name>
<evidence type="ECO:0000313" key="2">
    <source>
        <dbReference type="Proteomes" id="UP000093111"/>
    </source>
</evidence>
<evidence type="ECO:0000313" key="1">
    <source>
        <dbReference type="EMBL" id="OBZ93884.1"/>
    </source>
</evidence>
<organism evidence="1 2">
    <name type="scientific">Pararhizobium polonicum</name>
    <dbReference type="NCBI Taxonomy" id="1612624"/>
    <lineage>
        <taxon>Bacteria</taxon>
        <taxon>Pseudomonadati</taxon>
        <taxon>Pseudomonadota</taxon>
        <taxon>Alphaproteobacteria</taxon>
        <taxon>Hyphomicrobiales</taxon>
        <taxon>Rhizobiaceae</taxon>
        <taxon>Rhizobium/Agrobacterium group</taxon>
        <taxon>Pararhizobium</taxon>
    </lineage>
</organism>
<reference evidence="1 2" key="1">
    <citation type="journal article" date="2016" name="Syst. Appl. Microbiol.">
        <title>Pararhizobium polonicum sp. nov. isolated from tumors on stone fruit rootstocks.</title>
        <authorList>
            <person name="Pulawska J."/>
            <person name="Kuzmanovic N."/>
            <person name="Willems A."/>
            <person name="Pothier J.F."/>
        </authorList>
    </citation>
    <scope>NUCLEOTIDE SEQUENCE [LARGE SCALE GENOMIC DNA]</scope>
    <source>
        <strain evidence="1 2">F5.1</strain>
    </source>
</reference>
<dbReference type="AlphaFoldDB" id="A0A1C7P2H1"/>
<gene>
    <name evidence="1" type="ORF">ADU59_19520</name>
</gene>